<comment type="function">
    <text evidence="14">Specifically methylates position 2 of adenine 2503 in 23S rRNA and position 2 of adenine 37 in tRNAs.</text>
</comment>
<dbReference type="GO" id="GO:0046872">
    <property type="term" value="F:metal ion binding"/>
    <property type="evidence" value="ECO:0007669"/>
    <property type="project" value="UniProtKB-KW"/>
</dbReference>
<dbReference type="NCBIfam" id="TIGR00048">
    <property type="entry name" value="rRNA_mod_RlmN"/>
    <property type="match status" value="1"/>
</dbReference>
<comment type="subcellular location">
    <subcellularLocation>
        <location evidence="1 14">Cytoplasm</location>
    </subcellularLocation>
</comment>
<feature type="active site" description="S-methylcysteine intermediate" evidence="14">
    <location>
        <position position="333"/>
    </location>
</feature>
<dbReference type="InterPro" id="IPR040072">
    <property type="entry name" value="Methyltransferase_A"/>
</dbReference>
<dbReference type="CDD" id="cd01335">
    <property type="entry name" value="Radical_SAM"/>
    <property type="match status" value="1"/>
</dbReference>
<dbReference type="PROSITE" id="PS51918">
    <property type="entry name" value="RADICAL_SAM"/>
    <property type="match status" value="1"/>
</dbReference>
<comment type="caution">
    <text evidence="14">Lacks conserved residue(s) required for the propagation of feature annotation.</text>
</comment>
<evidence type="ECO:0000256" key="8">
    <source>
        <dbReference type="ARBA" id="ARBA00022691"/>
    </source>
</evidence>
<feature type="binding site" evidence="14">
    <location>
        <position position="290"/>
    </location>
    <ligand>
        <name>S-adenosyl-L-methionine</name>
        <dbReference type="ChEBI" id="CHEBI:59789"/>
    </ligand>
</feature>
<evidence type="ECO:0000259" key="15">
    <source>
        <dbReference type="PROSITE" id="PS51918"/>
    </source>
</evidence>
<keyword evidence="4 14" id="KW-0963">Cytoplasm</keyword>
<dbReference type="Pfam" id="PF21016">
    <property type="entry name" value="RlmN_N"/>
    <property type="match status" value="1"/>
</dbReference>
<dbReference type="AlphaFoldDB" id="A0A1V5SRR8"/>
<dbReference type="SFLD" id="SFLDS00029">
    <property type="entry name" value="Radical_SAM"/>
    <property type="match status" value="1"/>
</dbReference>
<dbReference type="HAMAP" id="MF_01849">
    <property type="entry name" value="RNA_methyltr_RlmN"/>
    <property type="match status" value="1"/>
</dbReference>
<gene>
    <name evidence="14 16" type="primary">rlmN</name>
    <name evidence="16" type="ORF">BWY41_01399</name>
</gene>
<protein>
    <recommendedName>
        <fullName evidence="14">Probable dual-specificity RNA methyltransferase RlmN</fullName>
        <ecNumber evidence="14">2.1.1.192</ecNumber>
    </recommendedName>
    <alternativeName>
        <fullName evidence="14">23S rRNA (adenine(2503)-C(2))-methyltransferase</fullName>
    </alternativeName>
    <alternativeName>
        <fullName evidence="14">23S rRNA m2A2503 methyltransferase</fullName>
    </alternativeName>
    <alternativeName>
        <fullName evidence="14">Ribosomal RNA large subunit methyltransferase N</fullName>
    </alternativeName>
    <alternativeName>
        <fullName evidence="14">tRNA (adenine(37)-C(2))-methyltransferase</fullName>
    </alternativeName>
    <alternativeName>
        <fullName evidence="14">tRNA m2A37 methyltransferase</fullName>
    </alternativeName>
</protein>
<accession>A0A1V5SRR8</accession>
<dbReference type="Gene3D" id="1.10.150.530">
    <property type="match status" value="1"/>
</dbReference>
<dbReference type="GO" id="GO:0002935">
    <property type="term" value="F:tRNA (adenine(37)-C2)-methyltransferase activity"/>
    <property type="evidence" value="ECO:0007669"/>
    <property type="project" value="UniProtKB-UniRule"/>
</dbReference>
<evidence type="ECO:0000256" key="14">
    <source>
        <dbReference type="HAMAP-Rule" id="MF_01849"/>
    </source>
</evidence>
<dbReference type="FunFam" id="3.20.20.70:FF:000014">
    <property type="entry name" value="Probable dual-specificity RNA methyltransferase RlmN"/>
    <property type="match status" value="1"/>
</dbReference>
<keyword evidence="13 14" id="KW-1015">Disulfide bond</keyword>
<dbReference type="PIRSF" id="PIRSF006004">
    <property type="entry name" value="CHP00048"/>
    <property type="match status" value="1"/>
</dbReference>
<evidence type="ECO:0000256" key="9">
    <source>
        <dbReference type="ARBA" id="ARBA00022694"/>
    </source>
</evidence>
<dbReference type="InterPro" id="IPR058240">
    <property type="entry name" value="rSAM_sf"/>
</dbReference>
<dbReference type="GO" id="GO:0070475">
    <property type="term" value="P:rRNA base methylation"/>
    <property type="evidence" value="ECO:0007669"/>
    <property type="project" value="UniProtKB-UniRule"/>
</dbReference>
<evidence type="ECO:0000256" key="7">
    <source>
        <dbReference type="ARBA" id="ARBA00022679"/>
    </source>
</evidence>
<feature type="binding site" evidence="14">
    <location>
        <position position="112"/>
    </location>
    <ligand>
        <name>[4Fe-4S] cluster</name>
        <dbReference type="ChEBI" id="CHEBI:49883"/>
        <note>4Fe-4S-S-AdoMet</note>
    </ligand>
</feature>
<dbReference type="EMBL" id="MWBQ01000102">
    <property type="protein sequence ID" value="OQA56933.1"/>
    <property type="molecule type" value="Genomic_DNA"/>
</dbReference>
<dbReference type="Gene3D" id="3.20.20.70">
    <property type="entry name" value="Aldolase class I"/>
    <property type="match status" value="1"/>
</dbReference>
<comment type="miscellaneous">
    <text evidence="14">Reaction proceeds by a ping-pong mechanism involving intermediate methylation of a conserved cysteine residue.</text>
</comment>
<sequence length="347" mass="39255">MEKSNIIGLLPNDLLTFLEMMGEPSYRSKQITHWLYQQNATTWDEMKNLPLGFRQVLSQRFDIGQIKIETKMVSSDQSMKYLLQLADGNGIEIVVIPHRKRITICLSTQVGCPVGCSFCATGQSGFSRNLTYQEIVESAWKTQIESNSVIKNIVFMGMGEPLLNYEQLSKAIQVFNHSDGFNIGSRNMTVSTIGIPDKIIKLAQEWPQVNLAVSLHAPKNELRKQLIPINDVYPISQLMKTIEQYIALTHRRVTIEYSLWTDINDQREYAFQLASLLRGLLVHVNLIPGNPIAECHFVPSSPARVMTFARILEDNKINVTIREPRGQDIGAACGELYGLHHKRGVVE</sequence>
<dbReference type="GO" id="GO:0070040">
    <property type="term" value="F:rRNA (adenine(2503)-C2-)-methyltransferase activity"/>
    <property type="evidence" value="ECO:0007669"/>
    <property type="project" value="UniProtKB-UniRule"/>
</dbReference>
<comment type="cofactor">
    <cofactor evidence="14">
        <name>[4Fe-4S] cluster</name>
        <dbReference type="ChEBI" id="CHEBI:49883"/>
    </cofactor>
    <text evidence="14">Binds 1 [4Fe-4S] cluster. The cluster is coordinated with 3 cysteines and an exchangeable S-adenosyl-L-methionine.</text>
</comment>
<evidence type="ECO:0000256" key="1">
    <source>
        <dbReference type="ARBA" id="ARBA00004496"/>
    </source>
</evidence>
<keyword evidence="12 14" id="KW-0411">Iron-sulfur</keyword>
<dbReference type="EC" id="2.1.1.192" evidence="14"/>
<keyword evidence="5 14" id="KW-0698">rRNA processing</keyword>
<evidence type="ECO:0000256" key="10">
    <source>
        <dbReference type="ARBA" id="ARBA00022723"/>
    </source>
</evidence>
<comment type="similarity">
    <text evidence="2 14">Belongs to the radical SAM superfamily. RlmN family.</text>
</comment>
<evidence type="ECO:0000256" key="11">
    <source>
        <dbReference type="ARBA" id="ARBA00023004"/>
    </source>
</evidence>
<dbReference type="Pfam" id="PF04055">
    <property type="entry name" value="Radical_SAM"/>
    <property type="match status" value="1"/>
</dbReference>
<dbReference type="SFLD" id="SFLDG01062">
    <property type="entry name" value="methyltransferase_(Class_A)"/>
    <property type="match status" value="1"/>
</dbReference>
<dbReference type="PANTHER" id="PTHR30544">
    <property type="entry name" value="23S RRNA METHYLTRANSFERASE"/>
    <property type="match status" value="1"/>
</dbReference>
<organism evidence="16">
    <name type="scientific">Candidatus Atribacter allofermentans</name>
    <dbReference type="NCBI Taxonomy" id="1852833"/>
    <lineage>
        <taxon>Bacteria</taxon>
        <taxon>Pseudomonadati</taxon>
        <taxon>Atribacterota</taxon>
        <taxon>Atribacteria</taxon>
        <taxon>Atribacterales</taxon>
        <taxon>Atribacteraceae</taxon>
        <taxon>Atribacter</taxon>
    </lineage>
</organism>
<feature type="domain" description="Radical SAM core" evidence="15">
    <location>
        <begin position="98"/>
        <end position="328"/>
    </location>
</feature>
<dbReference type="InterPro" id="IPR004383">
    <property type="entry name" value="rRNA_lsu_MTrfase_RlmN/Cfr"/>
</dbReference>
<keyword evidence="3 14" id="KW-0004">4Fe-4S</keyword>
<evidence type="ECO:0000256" key="13">
    <source>
        <dbReference type="ARBA" id="ARBA00023157"/>
    </source>
</evidence>
<keyword evidence="8 14" id="KW-0949">S-adenosyl-L-methionine</keyword>
<dbReference type="InterPro" id="IPR027492">
    <property type="entry name" value="RNA_MTrfase_RlmN"/>
</dbReference>
<evidence type="ECO:0000256" key="6">
    <source>
        <dbReference type="ARBA" id="ARBA00022603"/>
    </source>
</evidence>
<evidence type="ECO:0000256" key="2">
    <source>
        <dbReference type="ARBA" id="ARBA00007544"/>
    </source>
</evidence>
<keyword evidence="6 14" id="KW-0489">Methyltransferase</keyword>
<evidence type="ECO:0000256" key="3">
    <source>
        <dbReference type="ARBA" id="ARBA00022485"/>
    </source>
</evidence>
<feature type="binding site" evidence="14">
    <location>
        <position position="191"/>
    </location>
    <ligand>
        <name>S-adenosyl-L-methionine</name>
        <dbReference type="ChEBI" id="CHEBI:59789"/>
    </ligand>
</feature>
<feature type="binding site" evidence="14">
    <location>
        <position position="119"/>
    </location>
    <ligand>
        <name>[4Fe-4S] cluster</name>
        <dbReference type="ChEBI" id="CHEBI:49883"/>
        <note>4Fe-4S-S-AdoMet</note>
    </ligand>
</feature>
<comment type="caution">
    <text evidence="16">The sequence shown here is derived from an EMBL/GenBank/DDBJ whole genome shotgun (WGS) entry which is preliminary data.</text>
</comment>
<dbReference type="GO" id="GO:0019843">
    <property type="term" value="F:rRNA binding"/>
    <property type="evidence" value="ECO:0007669"/>
    <property type="project" value="UniProtKB-UniRule"/>
</dbReference>
<feature type="active site" description="Proton acceptor" evidence="14">
    <location>
        <position position="92"/>
    </location>
</feature>
<dbReference type="GO" id="GO:0005737">
    <property type="term" value="C:cytoplasm"/>
    <property type="evidence" value="ECO:0007669"/>
    <property type="project" value="UniProtKB-SubCell"/>
</dbReference>
<feature type="binding site" evidence="14">
    <location>
        <position position="116"/>
    </location>
    <ligand>
        <name>[4Fe-4S] cluster</name>
        <dbReference type="ChEBI" id="CHEBI:49883"/>
        <note>4Fe-4S-S-AdoMet</note>
    </ligand>
</feature>
<dbReference type="InterPro" id="IPR048641">
    <property type="entry name" value="RlmN_N"/>
</dbReference>
<evidence type="ECO:0000256" key="12">
    <source>
        <dbReference type="ARBA" id="ARBA00023014"/>
    </source>
</evidence>
<dbReference type="InterPro" id="IPR013785">
    <property type="entry name" value="Aldolase_TIM"/>
</dbReference>
<evidence type="ECO:0000256" key="5">
    <source>
        <dbReference type="ARBA" id="ARBA00022552"/>
    </source>
</evidence>
<dbReference type="GO" id="GO:0000049">
    <property type="term" value="F:tRNA binding"/>
    <property type="evidence" value="ECO:0007669"/>
    <property type="project" value="UniProtKB-UniRule"/>
</dbReference>
<dbReference type="GO" id="GO:0030488">
    <property type="term" value="P:tRNA methylation"/>
    <property type="evidence" value="ECO:0007669"/>
    <property type="project" value="UniProtKB-UniRule"/>
</dbReference>
<evidence type="ECO:0000256" key="4">
    <source>
        <dbReference type="ARBA" id="ARBA00022490"/>
    </source>
</evidence>
<dbReference type="Proteomes" id="UP000485569">
    <property type="component" value="Unassembled WGS sequence"/>
</dbReference>
<feature type="binding site" evidence="14">
    <location>
        <begin position="159"/>
        <end position="160"/>
    </location>
    <ligand>
        <name>S-adenosyl-L-methionine</name>
        <dbReference type="ChEBI" id="CHEBI:59789"/>
    </ligand>
</feature>
<comment type="catalytic activity">
    <reaction evidence="14">
        <text>adenosine(37) in tRNA + 2 reduced [2Fe-2S]-[ferredoxin] + 2 S-adenosyl-L-methionine = 2-methyladenosine(37) in tRNA + 5'-deoxyadenosine + L-methionine + 2 oxidized [2Fe-2S]-[ferredoxin] + S-adenosyl-L-homocysteine</text>
        <dbReference type="Rhea" id="RHEA:43332"/>
        <dbReference type="Rhea" id="RHEA-COMP:10000"/>
        <dbReference type="Rhea" id="RHEA-COMP:10001"/>
        <dbReference type="Rhea" id="RHEA-COMP:10162"/>
        <dbReference type="Rhea" id="RHEA-COMP:10485"/>
        <dbReference type="ChEBI" id="CHEBI:17319"/>
        <dbReference type="ChEBI" id="CHEBI:33737"/>
        <dbReference type="ChEBI" id="CHEBI:33738"/>
        <dbReference type="ChEBI" id="CHEBI:57844"/>
        <dbReference type="ChEBI" id="CHEBI:57856"/>
        <dbReference type="ChEBI" id="CHEBI:59789"/>
        <dbReference type="ChEBI" id="CHEBI:74411"/>
        <dbReference type="ChEBI" id="CHEBI:74497"/>
        <dbReference type="EC" id="2.1.1.192"/>
    </reaction>
</comment>
<dbReference type="SFLD" id="SFLDF00275">
    <property type="entry name" value="adenosine_C2_methyltransferase"/>
    <property type="match status" value="1"/>
</dbReference>
<keyword evidence="11 14" id="KW-0408">Iron</keyword>
<feature type="binding site" evidence="14">
    <location>
        <begin position="214"/>
        <end position="216"/>
    </location>
    <ligand>
        <name>S-adenosyl-L-methionine</name>
        <dbReference type="ChEBI" id="CHEBI:59789"/>
    </ligand>
</feature>
<name>A0A1V5SRR8_9BACT</name>
<keyword evidence="10 14" id="KW-0479">Metal-binding</keyword>
<keyword evidence="9 14" id="KW-0819">tRNA processing</keyword>
<evidence type="ECO:0000313" key="16">
    <source>
        <dbReference type="EMBL" id="OQA56933.1"/>
    </source>
</evidence>
<dbReference type="PANTHER" id="PTHR30544:SF5">
    <property type="entry name" value="RADICAL SAM CORE DOMAIN-CONTAINING PROTEIN"/>
    <property type="match status" value="1"/>
</dbReference>
<dbReference type="SUPFAM" id="SSF102114">
    <property type="entry name" value="Radical SAM enzymes"/>
    <property type="match status" value="1"/>
</dbReference>
<dbReference type="GO" id="GO:0051539">
    <property type="term" value="F:4 iron, 4 sulfur cluster binding"/>
    <property type="evidence" value="ECO:0007669"/>
    <property type="project" value="UniProtKB-UniRule"/>
</dbReference>
<comment type="catalytic activity">
    <reaction evidence="14">
        <text>adenosine(2503) in 23S rRNA + 2 reduced [2Fe-2S]-[ferredoxin] + 2 S-adenosyl-L-methionine = 2-methyladenosine(2503) in 23S rRNA + 5'-deoxyadenosine + L-methionine + 2 oxidized [2Fe-2S]-[ferredoxin] + S-adenosyl-L-homocysteine</text>
        <dbReference type="Rhea" id="RHEA:42916"/>
        <dbReference type="Rhea" id="RHEA-COMP:10000"/>
        <dbReference type="Rhea" id="RHEA-COMP:10001"/>
        <dbReference type="Rhea" id="RHEA-COMP:10152"/>
        <dbReference type="Rhea" id="RHEA-COMP:10282"/>
        <dbReference type="ChEBI" id="CHEBI:17319"/>
        <dbReference type="ChEBI" id="CHEBI:33737"/>
        <dbReference type="ChEBI" id="CHEBI:33738"/>
        <dbReference type="ChEBI" id="CHEBI:57844"/>
        <dbReference type="ChEBI" id="CHEBI:57856"/>
        <dbReference type="ChEBI" id="CHEBI:59789"/>
        <dbReference type="ChEBI" id="CHEBI:74411"/>
        <dbReference type="ChEBI" id="CHEBI:74497"/>
        <dbReference type="EC" id="2.1.1.192"/>
    </reaction>
</comment>
<dbReference type="InterPro" id="IPR007197">
    <property type="entry name" value="rSAM"/>
</dbReference>
<reference evidence="16" key="1">
    <citation type="submission" date="2017-02" db="EMBL/GenBank/DDBJ databases">
        <title>Delving into the versatile metabolic prowess of the omnipresent phylum Bacteroidetes.</title>
        <authorList>
            <person name="Nobu M.K."/>
            <person name="Mei R."/>
            <person name="Narihiro T."/>
            <person name="Kuroda K."/>
            <person name="Liu W.-T."/>
        </authorList>
    </citation>
    <scope>NUCLEOTIDE SEQUENCE</scope>
    <source>
        <strain evidence="16">ADurb.Bin276</strain>
    </source>
</reference>
<keyword evidence="7 14" id="KW-0808">Transferase</keyword>
<proteinExistence type="inferred from homology"/>